<keyword evidence="4" id="KW-1185">Reference proteome</keyword>
<protein>
    <recommendedName>
        <fullName evidence="2">PDZ domain-containing protein</fullName>
    </recommendedName>
</protein>
<dbReference type="InterPro" id="IPR036034">
    <property type="entry name" value="PDZ_sf"/>
</dbReference>
<dbReference type="SUPFAM" id="SSF50156">
    <property type="entry name" value="PDZ domain-like"/>
    <property type="match status" value="1"/>
</dbReference>
<gene>
    <name evidence="3" type="ORF">V1264_002144</name>
</gene>
<feature type="domain" description="PDZ" evidence="2">
    <location>
        <begin position="190"/>
        <end position="230"/>
    </location>
</feature>
<evidence type="ECO:0000256" key="1">
    <source>
        <dbReference type="SAM" id="MobiDB-lite"/>
    </source>
</evidence>
<accession>A0AAN9C355</accession>
<feature type="region of interest" description="Disordered" evidence="1">
    <location>
        <begin position="1"/>
        <end position="52"/>
    </location>
</feature>
<evidence type="ECO:0000313" key="4">
    <source>
        <dbReference type="Proteomes" id="UP001374579"/>
    </source>
</evidence>
<feature type="region of interest" description="Disordered" evidence="1">
    <location>
        <begin position="68"/>
        <end position="116"/>
    </location>
</feature>
<evidence type="ECO:0000313" key="3">
    <source>
        <dbReference type="EMBL" id="KAK7116472.1"/>
    </source>
</evidence>
<dbReference type="CDD" id="cd00136">
    <property type="entry name" value="PDZ_canonical"/>
    <property type="match status" value="1"/>
</dbReference>
<sequence>MDTLKSYFNRIMPNNHTRKGSGRWKGGRSKDRRGVRGFPDAPFRSASTSQMDMDSCDAEASFYMQPEPISSFSSFDKGPKPKSVSGFATSPPNHQSSTLGRDSARTPPPSKPPRKDQVFSVELLSNGACELGIEVDAVQMSARDRLGSYDGAAAADPSWGSRSNVSATPPVVSPSLGFGSLPPATPGCVIRVVGLKEGGVARRDGRIKVNDELIDVNGKSLLRESKESVR</sequence>
<dbReference type="AlphaFoldDB" id="A0AAN9C355"/>
<dbReference type="Gene3D" id="2.30.42.10">
    <property type="match status" value="1"/>
</dbReference>
<comment type="caution">
    <text evidence="3">The sequence shown here is derived from an EMBL/GenBank/DDBJ whole genome shotgun (WGS) entry which is preliminary data.</text>
</comment>
<reference evidence="3 4" key="1">
    <citation type="submission" date="2024-02" db="EMBL/GenBank/DDBJ databases">
        <title>Chromosome-scale genome assembly of the rough periwinkle Littorina saxatilis.</title>
        <authorList>
            <person name="De Jode A."/>
            <person name="Faria R."/>
            <person name="Formenti G."/>
            <person name="Sims Y."/>
            <person name="Smith T.P."/>
            <person name="Tracey A."/>
            <person name="Wood J.M.D."/>
            <person name="Zagrodzka Z.B."/>
            <person name="Johannesson K."/>
            <person name="Butlin R.K."/>
            <person name="Leder E.H."/>
        </authorList>
    </citation>
    <scope>NUCLEOTIDE SEQUENCE [LARGE SCALE GENOMIC DNA]</scope>
    <source>
        <strain evidence="3">Snail1</strain>
        <tissue evidence="3">Muscle</tissue>
    </source>
</reference>
<feature type="compositionally biased region" description="Basic residues" evidence="1">
    <location>
        <begin position="16"/>
        <end position="27"/>
    </location>
</feature>
<dbReference type="PROSITE" id="PS50106">
    <property type="entry name" value="PDZ"/>
    <property type="match status" value="1"/>
</dbReference>
<dbReference type="InterPro" id="IPR001478">
    <property type="entry name" value="PDZ"/>
</dbReference>
<proteinExistence type="predicted"/>
<organism evidence="3 4">
    <name type="scientific">Littorina saxatilis</name>
    <dbReference type="NCBI Taxonomy" id="31220"/>
    <lineage>
        <taxon>Eukaryota</taxon>
        <taxon>Metazoa</taxon>
        <taxon>Spiralia</taxon>
        <taxon>Lophotrochozoa</taxon>
        <taxon>Mollusca</taxon>
        <taxon>Gastropoda</taxon>
        <taxon>Caenogastropoda</taxon>
        <taxon>Littorinimorpha</taxon>
        <taxon>Littorinoidea</taxon>
        <taxon>Littorinidae</taxon>
        <taxon>Littorina</taxon>
    </lineage>
</organism>
<feature type="compositionally biased region" description="Polar residues" evidence="1">
    <location>
        <begin position="86"/>
        <end position="100"/>
    </location>
</feature>
<name>A0AAN9C355_9CAEN</name>
<evidence type="ECO:0000259" key="2">
    <source>
        <dbReference type="PROSITE" id="PS50106"/>
    </source>
</evidence>
<dbReference type="EMBL" id="JBAMIC010000001">
    <property type="protein sequence ID" value="KAK7116472.1"/>
    <property type="molecule type" value="Genomic_DNA"/>
</dbReference>
<dbReference type="Proteomes" id="UP001374579">
    <property type="component" value="Unassembled WGS sequence"/>
</dbReference>